<accession>A0ABC8TNU8</accession>
<evidence type="ECO:0000313" key="8">
    <source>
        <dbReference type="Proteomes" id="UP001642360"/>
    </source>
</evidence>
<dbReference type="PANTHER" id="PTHR21392:SF4">
    <property type="entry name" value="TRNA-URIDINE AMINOCARBOXYPROPYLTRANSFERASE"/>
    <property type="match status" value="1"/>
</dbReference>
<evidence type="ECO:0000313" key="7">
    <source>
        <dbReference type="EMBL" id="CAK9171096.1"/>
    </source>
</evidence>
<dbReference type="SMART" id="SM01144">
    <property type="entry name" value="DTW"/>
    <property type="match status" value="1"/>
</dbReference>
<sequence>MQYEDIKSFAFTATKAMLCVTRALSLIFSPPYSPLRNKTHMDCRPRILHGSNVSRSTSLSPPREAHRVVSGEATISLPEWQAWGTSSPVPAMVTEIVEDLKVLERETDAQMSFGSNHGKLQVNDSTPFQFFLFRKNNVWCLYPNKNAGTKSVQDSFARDPSTGIDFPPKMTNGDETMNFILIDGTWSNSAAMFRRLKEQAKLVWGDDLPCISLSAGASAMHKLRPQPSWDRTCTAAAAIGLLCELQVLPAFSSLGLDKKAEALENALEVLLQALTDRRLRMGRSITRRERHNRDIC</sequence>
<dbReference type="GO" id="GO:0008033">
    <property type="term" value="P:tRNA processing"/>
    <property type="evidence" value="ECO:0007669"/>
    <property type="project" value="UniProtKB-KW"/>
</dbReference>
<evidence type="ECO:0000256" key="1">
    <source>
        <dbReference type="ARBA" id="ARBA00012386"/>
    </source>
</evidence>
<keyword evidence="8" id="KW-1185">Reference proteome</keyword>
<keyword evidence="3" id="KW-0949">S-adenosyl-L-methionine</keyword>
<evidence type="ECO:0000259" key="6">
    <source>
        <dbReference type="SMART" id="SM01144"/>
    </source>
</evidence>
<dbReference type="InterPro" id="IPR039262">
    <property type="entry name" value="DTWD2/TAPT"/>
</dbReference>
<dbReference type="InterPro" id="IPR005636">
    <property type="entry name" value="DTW"/>
</dbReference>
<dbReference type="EMBL" id="CAUOFW020005647">
    <property type="protein sequence ID" value="CAK9171096.1"/>
    <property type="molecule type" value="Genomic_DNA"/>
</dbReference>
<dbReference type="EC" id="2.5.1.25" evidence="1"/>
<keyword evidence="4" id="KW-0819">tRNA processing</keyword>
<reference evidence="7 8" key="1">
    <citation type="submission" date="2024-02" db="EMBL/GenBank/DDBJ databases">
        <authorList>
            <person name="Vignale AGUSTIN F."/>
            <person name="Sosa J E."/>
            <person name="Modenutti C."/>
        </authorList>
    </citation>
    <scope>NUCLEOTIDE SEQUENCE [LARGE SCALE GENOMIC DNA]</scope>
</reference>
<evidence type="ECO:0000256" key="4">
    <source>
        <dbReference type="ARBA" id="ARBA00022694"/>
    </source>
</evidence>
<keyword evidence="2" id="KW-0808">Transferase</keyword>
<dbReference type="Proteomes" id="UP001642360">
    <property type="component" value="Unassembled WGS sequence"/>
</dbReference>
<evidence type="ECO:0000256" key="2">
    <source>
        <dbReference type="ARBA" id="ARBA00022679"/>
    </source>
</evidence>
<dbReference type="Pfam" id="PF03942">
    <property type="entry name" value="DTW"/>
    <property type="match status" value="1"/>
</dbReference>
<feature type="domain" description="DTW" evidence="6">
    <location>
        <begin position="86"/>
        <end position="283"/>
    </location>
</feature>
<proteinExistence type="predicted"/>
<comment type="caution">
    <text evidence="7">The sequence shown here is derived from an EMBL/GenBank/DDBJ whole genome shotgun (WGS) entry which is preliminary data.</text>
</comment>
<dbReference type="PANTHER" id="PTHR21392">
    <property type="entry name" value="TRNA-URIDINE AMINOCARBOXYPROPYLTRANSFERASE 2"/>
    <property type="match status" value="1"/>
</dbReference>
<name>A0ABC8TNU8_9AQUA</name>
<organism evidence="7 8">
    <name type="scientific">Ilex paraguariensis</name>
    <name type="common">yerba mate</name>
    <dbReference type="NCBI Taxonomy" id="185542"/>
    <lineage>
        <taxon>Eukaryota</taxon>
        <taxon>Viridiplantae</taxon>
        <taxon>Streptophyta</taxon>
        <taxon>Embryophyta</taxon>
        <taxon>Tracheophyta</taxon>
        <taxon>Spermatophyta</taxon>
        <taxon>Magnoliopsida</taxon>
        <taxon>eudicotyledons</taxon>
        <taxon>Gunneridae</taxon>
        <taxon>Pentapetalae</taxon>
        <taxon>asterids</taxon>
        <taxon>campanulids</taxon>
        <taxon>Aquifoliales</taxon>
        <taxon>Aquifoliaceae</taxon>
        <taxon>Ilex</taxon>
    </lineage>
</organism>
<dbReference type="AlphaFoldDB" id="A0ABC8TNU8"/>
<evidence type="ECO:0000256" key="5">
    <source>
        <dbReference type="ARBA" id="ARBA00048718"/>
    </source>
</evidence>
<gene>
    <name evidence="7" type="ORF">ILEXP_LOCUS40626</name>
</gene>
<protein>
    <recommendedName>
        <fullName evidence="1">tRNA-uridine aminocarboxypropyltransferase</fullName>
        <ecNumber evidence="1">2.5.1.25</ecNumber>
    </recommendedName>
</protein>
<comment type="catalytic activity">
    <reaction evidence="5">
        <text>a uridine in tRNA + S-adenosyl-L-methionine = a 3-[(3S)-3-amino-3-carboxypropyl]uridine in tRNA + S-methyl-5'-thioadenosine + H(+)</text>
        <dbReference type="Rhea" id="RHEA:62432"/>
        <dbReference type="Rhea" id="RHEA-COMP:13339"/>
        <dbReference type="Rhea" id="RHEA-COMP:16092"/>
        <dbReference type="ChEBI" id="CHEBI:15378"/>
        <dbReference type="ChEBI" id="CHEBI:17509"/>
        <dbReference type="ChEBI" id="CHEBI:59789"/>
        <dbReference type="ChEBI" id="CHEBI:65315"/>
        <dbReference type="ChEBI" id="CHEBI:82930"/>
        <dbReference type="EC" id="2.5.1.25"/>
    </reaction>
</comment>
<dbReference type="GO" id="GO:0016432">
    <property type="term" value="F:tRNA-uridine aminocarboxypropyltransferase activity"/>
    <property type="evidence" value="ECO:0007669"/>
    <property type="project" value="UniProtKB-EC"/>
</dbReference>
<evidence type="ECO:0000256" key="3">
    <source>
        <dbReference type="ARBA" id="ARBA00022691"/>
    </source>
</evidence>